<keyword evidence="5" id="KW-1185">Reference proteome</keyword>
<keyword evidence="1" id="KW-0547">Nucleotide-binding</keyword>
<dbReference type="InterPro" id="IPR050130">
    <property type="entry name" value="ClpA_ClpB"/>
</dbReference>
<keyword evidence="2 4" id="KW-0067">ATP-binding</keyword>
<dbReference type="SMART" id="SM00382">
    <property type="entry name" value="AAA"/>
    <property type="match status" value="1"/>
</dbReference>
<dbReference type="InterPro" id="IPR027417">
    <property type="entry name" value="P-loop_NTPase"/>
</dbReference>
<dbReference type="InterPro" id="IPR001270">
    <property type="entry name" value="ClpA/B"/>
</dbReference>
<evidence type="ECO:0000256" key="1">
    <source>
        <dbReference type="ARBA" id="ARBA00022741"/>
    </source>
</evidence>
<dbReference type="SUPFAM" id="SSF52540">
    <property type="entry name" value="P-loop containing nucleoside triphosphate hydrolases"/>
    <property type="match status" value="1"/>
</dbReference>
<dbReference type="GO" id="GO:0005524">
    <property type="term" value="F:ATP binding"/>
    <property type="evidence" value="ECO:0007669"/>
    <property type="project" value="UniProtKB-KW"/>
</dbReference>
<dbReference type="GO" id="GO:0006508">
    <property type="term" value="P:proteolysis"/>
    <property type="evidence" value="ECO:0007669"/>
    <property type="project" value="UniProtKB-KW"/>
</dbReference>
<dbReference type="RefSeq" id="WP_087369953.1">
    <property type="nucleotide sequence ID" value="NZ_JACSNT010000007.1"/>
</dbReference>
<dbReference type="Proteomes" id="UP000729290">
    <property type="component" value="Unassembled WGS sequence"/>
</dbReference>
<keyword evidence="4" id="KW-0645">Protease</keyword>
<gene>
    <name evidence="4" type="ORF">H9X83_06325</name>
</gene>
<sequence>MDRVSIYEYDRKNRERVVKAIEEADGQILSWSFFAKDQSKFDFPAGTRSVFIDLSSLFYSEDRADALVAPAELMLNAVQKEQSVALYVIIERQYSKQVQDLLYYKIDKVLELESFLKIEKDPIQNIVDVNQSDFDNILDYLNQNLFGNELFKKRLKEELTKYRLFNRIGQQPIFSVLICGASGIGKTEVARLLHQKLAPEEPMIKINFGNYSAQDALNSLIGSPRGYIGSNKGELPDKLMRSRSKVILIDEFEKASKPVYNFFLQLLEEGKFTDSLGREYDLDKYIIVFTSNMPKEKIGEFLPPELRSRFNYKCAFWPLSTKEKEQYVAFKSERYLEKIRCECPEIDSDLKASDIVRIDVSRYSNMRDINGEIMRQITDALYEQIVE</sequence>
<dbReference type="Gene3D" id="3.40.50.300">
    <property type="entry name" value="P-loop containing nucleotide triphosphate hydrolases"/>
    <property type="match status" value="1"/>
</dbReference>
<comment type="caution">
    <text evidence="4">The sequence shown here is derived from an EMBL/GenBank/DDBJ whole genome shotgun (WGS) entry which is preliminary data.</text>
</comment>
<dbReference type="PRINTS" id="PR00300">
    <property type="entry name" value="CLPPROTEASEA"/>
</dbReference>
<dbReference type="PANTHER" id="PTHR11638:SF18">
    <property type="entry name" value="HEAT SHOCK PROTEIN 104"/>
    <property type="match status" value="1"/>
</dbReference>
<dbReference type="GO" id="GO:0008233">
    <property type="term" value="F:peptidase activity"/>
    <property type="evidence" value="ECO:0007669"/>
    <property type="project" value="UniProtKB-KW"/>
</dbReference>
<feature type="domain" description="AAA+ ATPase" evidence="3">
    <location>
        <begin position="172"/>
        <end position="321"/>
    </location>
</feature>
<protein>
    <submittedName>
        <fullName evidence="4">ATP-dependent Clp protease ATP-binding subunit</fullName>
    </submittedName>
</protein>
<evidence type="ECO:0000259" key="3">
    <source>
        <dbReference type="SMART" id="SM00382"/>
    </source>
</evidence>
<dbReference type="PANTHER" id="PTHR11638">
    <property type="entry name" value="ATP-DEPENDENT CLP PROTEASE"/>
    <property type="match status" value="1"/>
</dbReference>
<evidence type="ECO:0000256" key="2">
    <source>
        <dbReference type="ARBA" id="ARBA00022840"/>
    </source>
</evidence>
<dbReference type="EMBL" id="JACSNV010000007">
    <property type="protein sequence ID" value="MBM6877777.1"/>
    <property type="molecule type" value="Genomic_DNA"/>
</dbReference>
<proteinExistence type="predicted"/>
<reference evidence="4 5" key="1">
    <citation type="journal article" date="2021" name="Sci. Rep.">
        <title>The distribution of antibiotic resistance genes in chicken gut microbiota commensals.</title>
        <authorList>
            <person name="Juricova H."/>
            <person name="Matiasovicova J."/>
            <person name="Kubasova T."/>
            <person name="Cejkova D."/>
            <person name="Rychlik I."/>
        </authorList>
    </citation>
    <scope>NUCLEOTIDE SEQUENCE [LARGE SCALE GENOMIC DNA]</scope>
    <source>
        <strain evidence="4 5">An431b</strain>
    </source>
</reference>
<evidence type="ECO:0000313" key="4">
    <source>
        <dbReference type="EMBL" id="MBM6877777.1"/>
    </source>
</evidence>
<dbReference type="InterPro" id="IPR003593">
    <property type="entry name" value="AAA+_ATPase"/>
</dbReference>
<accession>A0ABS2G9C1</accession>
<organism evidence="4 5">
    <name type="scientific">Anaerotignum lactatifermentans</name>
    <dbReference type="NCBI Taxonomy" id="160404"/>
    <lineage>
        <taxon>Bacteria</taxon>
        <taxon>Bacillati</taxon>
        <taxon>Bacillota</taxon>
        <taxon>Clostridia</taxon>
        <taxon>Lachnospirales</taxon>
        <taxon>Anaerotignaceae</taxon>
        <taxon>Anaerotignum</taxon>
    </lineage>
</organism>
<evidence type="ECO:0000313" key="5">
    <source>
        <dbReference type="Proteomes" id="UP000729290"/>
    </source>
</evidence>
<name>A0ABS2G9C1_9FIRM</name>
<dbReference type="Pfam" id="PF07724">
    <property type="entry name" value="AAA_2"/>
    <property type="match status" value="1"/>
</dbReference>
<keyword evidence="4" id="KW-0378">Hydrolase</keyword>
<dbReference type="InterPro" id="IPR003959">
    <property type="entry name" value="ATPase_AAA_core"/>
</dbReference>